<dbReference type="Proteomes" id="UP001054945">
    <property type="component" value="Unassembled WGS sequence"/>
</dbReference>
<accession>A0AAV4UJJ3</accession>
<proteinExistence type="predicted"/>
<dbReference type="EMBL" id="BPLR01012981">
    <property type="protein sequence ID" value="GIY57875.1"/>
    <property type="molecule type" value="Genomic_DNA"/>
</dbReference>
<evidence type="ECO:0000256" key="1">
    <source>
        <dbReference type="SAM" id="SignalP"/>
    </source>
</evidence>
<feature type="chain" id="PRO_5043977514" description="GIY-YIG homing endonuclease" evidence="1">
    <location>
        <begin position="24"/>
        <end position="152"/>
    </location>
</feature>
<protein>
    <recommendedName>
        <fullName evidence="4">GIY-YIG homing endonuclease</fullName>
    </recommendedName>
</protein>
<sequence>MIVVHGRLNFKVLLLSSCKLVKAECEQRPGRYKPRKIFGITHQEMALNHAPKIRPTSVKPSEKGYVLISISCNQYCVREITNPRKTLQRHAAGDGSEPHPKNKTHFRKAIRKWIRSNFDLMQSIAVVYLNLDYEPPPWGLAGKRGGWENTSY</sequence>
<evidence type="ECO:0000313" key="2">
    <source>
        <dbReference type="EMBL" id="GIY57875.1"/>
    </source>
</evidence>
<evidence type="ECO:0008006" key="4">
    <source>
        <dbReference type="Google" id="ProtNLM"/>
    </source>
</evidence>
<keyword evidence="3" id="KW-1185">Reference proteome</keyword>
<name>A0AAV4UJJ3_CAEEX</name>
<keyword evidence="1" id="KW-0732">Signal</keyword>
<reference evidence="2 3" key="1">
    <citation type="submission" date="2021-06" db="EMBL/GenBank/DDBJ databases">
        <title>Caerostris extrusa draft genome.</title>
        <authorList>
            <person name="Kono N."/>
            <person name="Arakawa K."/>
        </authorList>
    </citation>
    <scope>NUCLEOTIDE SEQUENCE [LARGE SCALE GENOMIC DNA]</scope>
</reference>
<evidence type="ECO:0000313" key="3">
    <source>
        <dbReference type="Proteomes" id="UP001054945"/>
    </source>
</evidence>
<comment type="caution">
    <text evidence="2">The sequence shown here is derived from an EMBL/GenBank/DDBJ whole genome shotgun (WGS) entry which is preliminary data.</text>
</comment>
<feature type="signal peptide" evidence="1">
    <location>
        <begin position="1"/>
        <end position="23"/>
    </location>
</feature>
<dbReference type="AlphaFoldDB" id="A0AAV4UJJ3"/>
<gene>
    <name evidence="2" type="ORF">CEXT_302241</name>
</gene>
<organism evidence="2 3">
    <name type="scientific">Caerostris extrusa</name>
    <name type="common">Bark spider</name>
    <name type="synonym">Caerostris bankana</name>
    <dbReference type="NCBI Taxonomy" id="172846"/>
    <lineage>
        <taxon>Eukaryota</taxon>
        <taxon>Metazoa</taxon>
        <taxon>Ecdysozoa</taxon>
        <taxon>Arthropoda</taxon>
        <taxon>Chelicerata</taxon>
        <taxon>Arachnida</taxon>
        <taxon>Araneae</taxon>
        <taxon>Araneomorphae</taxon>
        <taxon>Entelegynae</taxon>
        <taxon>Araneoidea</taxon>
        <taxon>Araneidae</taxon>
        <taxon>Caerostris</taxon>
    </lineage>
</organism>